<dbReference type="SUPFAM" id="SSF141000">
    <property type="entry name" value="Glu-tRNAGln amidotransferase C subunit"/>
    <property type="match status" value="1"/>
</dbReference>
<comment type="caution">
    <text evidence="1">The sequence shown here is derived from an EMBL/GenBank/DDBJ whole genome shotgun (WGS) entry which is preliminary data.</text>
</comment>
<evidence type="ECO:0000313" key="2">
    <source>
        <dbReference type="Proteomes" id="UP000178636"/>
    </source>
</evidence>
<sequence>MLRKEDIEHLGTLARIGLSEQEKTELLAGVEAVLGYVSNVSGVVTDAESAPVAGSLRNVLREDGEAYPGGAWSEAILANAPRREDDFFKVGQIL</sequence>
<dbReference type="STRING" id="1798664.A3C93_02725"/>
<evidence type="ECO:0000313" key="1">
    <source>
        <dbReference type="EMBL" id="OGZ10954.1"/>
    </source>
</evidence>
<name>A0A1G2DBF2_9BACT</name>
<dbReference type="EMBL" id="MHLO01000043">
    <property type="protein sequence ID" value="OGZ10954.1"/>
    <property type="molecule type" value="Genomic_DNA"/>
</dbReference>
<dbReference type="Pfam" id="PF02686">
    <property type="entry name" value="GatC"/>
    <property type="match status" value="1"/>
</dbReference>
<dbReference type="InterPro" id="IPR036113">
    <property type="entry name" value="Asp/Glu-ADT_sf_sub_c"/>
</dbReference>
<accession>A0A1G2DBF2</accession>
<dbReference type="Proteomes" id="UP000178636">
    <property type="component" value="Unassembled WGS sequence"/>
</dbReference>
<proteinExistence type="predicted"/>
<dbReference type="NCBIfam" id="TIGR00135">
    <property type="entry name" value="gatC"/>
    <property type="match status" value="1"/>
</dbReference>
<dbReference type="Gene3D" id="1.10.20.60">
    <property type="entry name" value="Glu-tRNAGln amidotransferase C subunit, N-terminal domain"/>
    <property type="match status" value="1"/>
</dbReference>
<dbReference type="GO" id="GO:0006450">
    <property type="term" value="P:regulation of translational fidelity"/>
    <property type="evidence" value="ECO:0007669"/>
    <property type="project" value="InterPro"/>
</dbReference>
<gene>
    <name evidence="1" type="ORF">A3C93_02725</name>
</gene>
<reference evidence="1 2" key="1">
    <citation type="journal article" date="2016" name="Nat. Commun.">
        <title>Thousands of microbial genomes shed light on interconnected biogeochemical processes in an aquifer system.</title>
        <authorList>
            <person name="Anantharaman K."/>
            <person name="Brown C.T."/>
            <person name="Hug L.A."/>
            <person name="Sharon I."/>
            <person name="Castelle C.J."/>
            <person name="Probst A.J."/>
            <person name="Thomas B.C."/>
            <person name="Singh A."/>
            <person name="Wilkins M.J."/>
            <person name="Karaoz U."/>
            <person name="Brodie E.L."/>
            <person name="Williams K.H."/>
            <person name="Hubbard S.S."/>
            <person name="Banfield J.F."/>
        </authorList>
    </citation>
    <scope>NUCLEOTIDE SEQUENCE [LARGE SCALE GENOMIC DNA]</scope>
</reference>
<dbReference type="InterPro" id="IPR003837">
    <property type="entry name" value="GatC"/>
</dbReference>
<organism evidence="1 2">
    <name type="scientific">Candidatus Lloydbacteria bacterium RIFCSPHIGHO2_02_FULL_54_17</name>
    <dbReference type="NCBI Taxonomy" id="1798664"/>
    <lineage>
        <taxon>Bacteria</taxon>
        <taxon>Candidatus Lloydiibacteriota</taxon>
    </lineage>
</organism>
<protein>
    <recommendedName>
        <fullName evidence="3">Aspartyl/glutamyl-tRNA(Asn/Gln) amidotransferase subunit C</fullName>
    </recommendedName>
</protein>
<evidence type="ECO:0008006" key="3">
    <source>
        <dbReference type="Google" id="ProtNLM"/>
    </source>
</evidence>
<dbReference type="AlphaFoldDB" id="A0A1G2DBF2"/>